<comment type="caution">
    <text evidence="1">The sequence shown here is derived from an EMBL/GenBank/DDBJ whole genome shotgun (WGS) entry which is preliminary data.</text>
</comment>
<organism evidence="1 2">
    <name type="scientific">Pseudoalteromonas citrea</name>
    <dbReference type="NCBI Taxonomy" id="43655"/>
    <lineage>
        <taxon>Bacteria</taxon>
        <taxon>Pseudomonadati</taxon>
        <taxon>Pseudomonadota</taxon>
        <taxon>Gammaproteobacteria</taxon>
        <taxon>Alteromonadales</taxon>
        <taxon>Pseudoalteromonadaceae</taxon>
        <taxon>Pseudoalteromonas</taxon>
    </lineage>
</organism>
<evidence type="ECO:0000313" key="1">
    <source>
        <dbReference type="EMBL" id="KAF7764993.1"/>
    </source>
</evidence>
<gene>
    <name evidence="1" type="ORF">PCIT_b1112</name>
</gene>
<evidence type="ECO:0000313" key="2">
    <source>
        <dbReference type="Proteomes" id="UP000016487"/>
    </source>
</evidence>
<sequence>MKFAHLSIPLAGCVLMACSSEDLETANFGSDLNKNHYNYVNATQYEVKFHTANTKLNGHERNVANEKYYVTTLATTAVPKRIEHEHNINRQISFYAKSLNSIGRHKQMKYKVETDQNYHVIAWQDNVENIKLTLLKQQTNNKDDHFALRFLSNVDQTITVNNKPLSVAKGAVSSWHSLQNCTSDLKLNGQPVEFCNASFNNSYTLVINNQEIEEIITE</sequence>
<dbReference type="Proteomes" id="UP000016487">
    <property type="component" value="Unassembled WGS sequence"/>
</dbReference>
<dbReference type="EMBL" id="AHBZ03000027">
    <property type="protein sequence ID" value="KAF7764993.1"/>
    <property type="molecule type" value="Genomic_DNA"/>
</dbReference>
<dbReference type="AlphaFoldDB" id="A0AAD4AFN8"/>
<accession>A0AAD4AFN8</accession>
<reference evidence="1" key="2">
    <citation type="submission" date="2015-03" db="EMBL/GenBank/DDBJ databases">
        <title>Genome sequence of Pseudoalteromonas citrea.</title>
        <authorList>
            <person name="Xie B.-B."/>
            <person name="Rong J.-C."/>
            <person name="Qin Q.-L."/>
            <person name="Zhang Y.-Z."/>
        </authorList>
    </citation>
    <scope>NUCLEOTIDE SEQUENCE</scope>
    <source>
        <strain evidence="1">DSM 8771</strain>
    </source>
</reference>
<dbReference type="RefSeq" id="WP_010366520.1">
    <property type="nucleotide sequence ID" value="NZ_AHBZ03000027.1"/>
</dbReference>
<protein>
    <recommendedName>
        <fullName evidence="3">Lipoprotein</fullName>
    </recommendedName>
</protein>
<name>A0AAD4AFN8_9GAMM</name>
<dbReference type="PROSITE" id="PS51257">
    <property type="entry name" value="PROKAR_LIPOPROTEIN"/>
    <property type="match status" value="1"/>
</dbReference>
<reference evidence="1" key="1">
    <citation type="journal article" date="2012" name="J. Bacteriol.">
        <title>Genome sequences of type strains of seven species of the marine bacterium Pseudoalteromonas.</title>
        <authorList>
            <person name="Xie B.B."/>
            <person name="Shu Y.L."/>
            <person name="Qin Q.L."/>
            <person name="Rong J.C."/>
            <person name="Zhang X.Y."/>
            <person name="Chen X.L."/>
            <person name="Shi M."/>
            <person name="He H.L."/>
            <person name="Zhou B.C."/>
            <person name="Zhang Y.Z."/>
        </authorList>
    </citation>
    <scope>NUCLEOTIDE SEQUENCE</scope>
    <source>
        <strain evidence="1">DSM 8771</strain>
    </source>
</reference>
<proteinExistence type="predicted"/>
<evidence type="ECO:0008006" key="3">
    <source>
        <dbReference type="Google" id="ProtNLM"/>
    </source>
</evidence>